<evidence type="ECO:0000256" key="1">
    <source>
        <dbReference type="SAM" id="MobiDB-lite"/>
    </source>
</evidence>
<proteinExistence type="predicted"/>
<feature type="compositionally biased region" description="Basic residues" evidence="1">
    <location>
        <begin position="48"/>
        <end position="59"/>
    </location>
</feature>
<organism evidence="2">
    <name type="scientific">Triticum aestivum</name>
    <name type="common">Wheat</name>
    <dbReference type="NCBI Taxonomy" id="4565"/>
    <lineage>
        <taxon>Eukaryota</taxon>
        <taxon>Viridiplantae</taxon>
        <taxon>Streptophyta</taxon>
        <taxon>Embryophyta</taxon>
        <taxon>Tracheophyta</taxon>
        <taxon>Spermatophyta</taxon>
        <taxon>Magnoliopsida</taxon>
        <taxon>Liliopsida</taxon>
        <taxon>Poales</taxon>
        <taxon>Poaceae</taxon>
        <taxon>BOP clade</taxon>
        <taxon>Pooideae</taxon>
        <taxon>Triticodae</taxon>
        <taxon>Triticeae</taxon>
        <taxon>Triticinae</taxon>
        <taxon>Triticum</taxon>
    </lineage>
</organism>
<protein>
    <submittedName>
        <fullName evidence="2">Uncharacterized protein</fullName>
    </submittedName>
</protein>
<gene>
    <name evidence="2" type="ORF">TRAES_3BF278800020CFD_c1</name>
</gene>
<dbReference type="AlphaFoldDB" id="A0A077RQU0"/>
<dbReference type="PANTHER" id="PTHR34835:SF71">
    <property type="entry name" value="UBIQUITIN-LIKE PROTEASE FAMILY PROFILE DOMAIN-CONTAINING PROTEIN"/>
    <property type="match status" value="1"/>
</dbReference>
<reference evidence="2" key="1">
    <citation type="journal article" date="2014" name="Science">
        <title>Structural and functional partitioning of bread wheat chromosome 3B.</title>
        <authorList>
            <person name="Choulet F."/>
            <person name="Alberti A."/>
            <person name="Theil S."/>
            <person name="Glover N."/>
            <person name="Barbe V."/>
            <person name="Daron J."/>
            <person name="Pingault L."/>
            <person name="Sourdille P."/>
            <person name="Couloux A."/>
            <person name="Paux E."/>
            <person name="Leroy P."/>
            <person name="Mangenot S."/>
            <person name="Guilhot N."/>
            <person name="Le Gouis J."/>
            <person name="Balfourier F."/>
            <person name="Alaux M."/>
            <person name="Jamilloux V."/>
            <person name="Poulain J."/>
            <person name="Durand C."/>
            <person name="Bellec A."/>
            <person name="Gaspin C."/>
            <person name="Safar J."/>
            <person name="Dolezel J."/>
            <person name="Rogers J."/>
            <person name="Vandepoele K."/>
            <person name="Aury J.M."/>
            <person name="Mayer K."/>
            <person name="Berges H."/>
            <person name="Quesneville H."/>
            <person name="Wincker P."/>
            <person name="Feuillet C."/>
        </authorList>
    </citation>
    <scope>NUCLEOTIDE SEQUENCE</scope>
</reference>
<feature type="region of interest" description="Disordered" evidence="1">
    <location>
        <begin position="184"/>
        <end position="222"/>
    </location>
</feature>
<feature type="region of interest" description="Disordered" evidence="1">
    <location>
        <begin position="37"/>
        <end position="59"/>
    </location>
</feature>
<sequence>MAASDELHDLTHDAVVQIMGWCCICDRGFVAISSRSISPSSKTAGTRSNRRRPQNHRLLRQPFPLQSRSPFLSVPAPAPPPLFIPFFVAEQGASWVSSDFADFVAYICHFILVLQSAEGTKEVTQERMVLEQLHAYELKQSKKKLRFESDSKECVEKGKQRRAADGAKGAKFVKVKQTALQKKRLSSVAKEGGTPRRSPRVAGMNKNLGKRTAEAGAKDPQRKRLHVSEGMFILVDAKTVVHPRVYPSVPFDHGDESVGAESGGEADVVPKRKKSSNSNATEDDVEGDDSRFNKTVHLSLPTICKFVVSLKDAHYNRVLDAGFGVVFELTVKKNVLCILMCYLMGVIDPATMIMDIGNGRVLQINHDAVHHIFDLPMGRHTTPMPAASGHDDSLTALKDELGFDRSKSIGVKDLLEKLKVLVEEDDHVTIDLPVKVFFLILCQNLMCFGPAVCLGRVAAMAKNMDYAAMAKMDFCQLVVDELQAAVVRWQNCAEGCAIVPLIMYLHCLKLRNFLVMHTLTPRASYPTTKT</sequence>
<feature type="region of interest" description="Disordered" evidence="1">
    <location>
        <begin position="251"/>
        <end position="289"/>
    </location>
</feature>
<dbReference type="EMBL" id="HG670306">
    <property type="protein sequence ID" value="CDM82142.1"/>
    <property type="molecule type" value="Genomic_DNA"/>
</dbReference>
<accession>A0A077RQU0</accession>
<dbReference type="PANTHER" id="PTHR34835">
    <property type="entry name" value="OS07G0283600 PROTEIN-RELATED"/>
    <property type="match status" value="1"/>
</dbReference>
<dbReference type="HOGENOM" id="CLU_514289_0_0_1"/>
<feature type="compositionally biased region" description="Basic and acidic residues" evidence="1">
    <location>
        <begin position="211"/>
        <end position="222"/>
    </location>
</feature>
<evidence type="ECO:0000313" key="2">
    <source>
        <dbReference type="EMBL" id="CDM82142.1"/>
    </source>
</evidence>
<name>A0A077RQU0_WHEAT</name>